<evidence type="ECO:0000313" key="2">
    <source>
        <dbReference type="EMBL" id="KAK2020940.1"/>
    </source>
</evidence>
<name>A0AAD9LWI8_9PEZI</name>
<dbReference type="EMBL" id="MU843155">
    <property type="protein sequence ID" value="KAK2020940.1"/>
    <property type="molecule type" value="Genomic_DNA"/>
</dbReference>
<feature type="compositionally biased region" description="Basic residues" evidence="1">
    <location>
        <begin position="52"/>
        <end position="66"/>
    </location>
</feature>
<gene>
    <name evidence="2" type="ORF">LX32DRAFT_282681</name>
</gene>
<feature type="region of interest" description="Disordered" evidence="1">
    <location>
        <begin position="1"/>
        <end position="24"/>
    </location>
</feature>
<proteinExistence type="predicted"/>
<dbReference type="Proteomes" id="UP001232148">
    <property type="component" value="Unassembled WGS sequence"/>
</dbReference>
<dbReference type="PROSITE" id="PS51257">
    <property type="entry name" value="PROKAR_LIPOPROTEIN"/>
    <property type="match status" value="1"/>
</dbReference>
<evidence type="ECO:0000313" key="3">
    <source>
        <dbReference type="Proteomes" id="UP001232148"/>
    </source>
</evidence>
<keyword evidence="3" id="KW-1185">Reference proteome</keyword>
<feature type="region of interest" description="Disordered" evidence="1">
    <location>
        <begin position="46"/>
        <end position="66"/>
    </location>
</feature>
<sequence length="66" mass="7351">MASVRGPHPPAGRLFSFSSSSSTPAPGLVCSCRFFLQFRVKQWPAAASQQQRKAKEKRRRRKACTA</sequence>
<comment type="caution">
    <text evidence="2">The sequence shown here is derived from an EMBL/GenBank/DDBJ whole genome shotgun (WGS) entry which is preliminary data.</text>
</comment>
<protein>
    <submittedName>
        <fullName evidence="2">Uncharacterized protein</fullName>
    </submittedName>
</protein>
<reference evidence="2" key="1">
    <citation type="submission" date="2021-06" db="EMBL/GenBank/DDBJ databases">
        <title>Comparative genomics, transcriptomics and evolutionary studies reveal genomic signatures of adaptation to plant cell wall in hemibiotrophic fungi.</title>
        <authorList>
            <consortium name="DOE Joint Genome Institute"/>
            <person name="Baroncelli R."/>
            <person name="Diaz J.F."/>
            <person name="Benocci T."/>
            <person name="Peng M."/>
            <person name="Battaglia E."/>
            <person name="Haridas S."/>
            <person name="Andreopoulos W."/>
            <person name="Labutti K."/>
            <person name="Pangilinan J."/>
            <person name="Floch G.L."/>
            <person name="Makela M.R."/>
            <person name="Henrissat B."/>
            <person name="Grigoriev I.V."/>
            <person name="Crouch J.A."/>
            <person name="De Vries R.P."/>
            <person name="Sukno S.A."/>
            <person name="Thon M.R."/>
        </authorList>
    </citation>
    <scope>NUCLEOTIDE SEQUENCE</scope>
    <source>
        <strain evidence="2">MAFF235873</strain>
    </source>
</reference>
<evidence type="ECO:0000256" key="1">
    <source>
        <dbReference type="SAM" id="MobiDB-lite"/>
    </source>
</evidence>
<dbReference type="AlphaFoldDB" id="A0AAD9LWI8"/>
<accession>A0AAD9LWI8</accession>
<organism evidence="2 3">
    <name type="scientific">Colletotrichum zoysiae</name>
    <dbReference type="NCBI Taxonomy" id="1216348"/>
    <lineage>
        <taxon>Eukaryota</taxon>
        <taxon>Fungi</taxon>
        <taxon>Dikarya</taxon>
        <taxon>Ascomycota</taxon>
        <taxon>Pezizomycotina</taxon>
        <taxon>Sordariomycetes</taxon>
        <taxon>Hypocreomycetidae</taxon>
        <taxon>Glomerellales</taxon>
        <taxon>Glomerellaceae</taxon>
        <taxon>Colletotrichum</taxon>
        <taxon>Colletotrichum graminicola species complex</taxon>
    </lineage>
</organism>